<dbReference type="Pfam" id="PF00098">
    <property type="entry name" value="zf-CCHC"/>
    <property type="match status" value="1"/>
</dbReference>
<feature type="compositionally biased region" description="Low complexity" evidence="2">
    <location>
        <begin position="163"/>
        <end position="181"/>
    </location>
</feature>
<evidence type="ECO:0000256" key="2">
    <source>
        <dbReference type="SAM" id="MobiDB-lite"/>
    </source>
</evidence>
<reference evidence="4" key="2">
    <citation type="submission" date="2022-01" db="EMBL/GenBank/DDBJ databases">
        <authorList>
            <person name="Yamashiro T."/>
            <person name="Shiraishi A."/>
            <person name="Satake H."/>
            <person name="Nakayama K."/>
        </authorList>
    </citation>
    <scope>NUCLEOTIDE SEQUENCE</scope>
</reference>
<evidence type="ECO:0000256" key="1">
    <source>
        <dbReference type="PROSITE-ProRule" id="PRU00047"/>
    </source>
</evidence>
<feature type="region of interest" description="Disordered" evidence="2">
    <location>
        <begin position="161"/>
        <end position="191"/>
    </location>
</feature>
<keyword evidence="5" id="KW-1185">Reference proteome</keyword>
<evidence type="ECO:0000313" key="5">
    <source>
        <dbReference type="Proteomes" id="UP001151760"/>
    </source>
</evidence>
<keyword evidence="1" id="KW-0863">Zinc-finger</keyword>
<feature type="compositionally biased region" description="Polar residues" evidence="2">
    <location>
        <begin position="182"/>
        <end position="191"/>
    </location>
</feature>
<dbReference type="Proteomes" id="UP001151760">
    <property type="component" value="Unassembled WGS sequence"/>
</dbReference>
<evidence type="ECO:0000259" key="3">
    <source>
        <dbReference type="PROSITE" id="PS50158"/>
    </source>
</evidence>
<comment type="caution">
    <text evidence="4">The sequence shown here is derived from an EMBL/GenBank/DDBJ whole genome shotgun (WGS) entry which is preliminary data.</text>
</comment>
<dbReference type="EMBL" id="BQNB010010604">
    <property type="protein sequence ID" value="GJS79523.1"/>
    <property type="molecule type" value="Genomic_DNA"/>
</dbReference>
<keyword evidence="1" id="KW-0862">Zinc</keyword>
<organism evidence="4 5">
    <name type="scientific">Tanacetum coccineum</name>
    <dbReference type="NCBI Taxonomy" id="301880"/>
    <lineage>
        <taxon>Eukaryota</taxon>
        <taxon>Viridiplantae</taxon>
        <taxon>Streptophyta</taxon>
        <taxon>Embryophyta</taxon>
        <taxon>Tracheophyta</taxon>
        <taxon>Spermatophyta</taxon>
        <taxon>Magnoliopsida</taxon>
        <taxon>eudicotyledons</taxon>
        <taxon>Gunneridae</taxon>
        <taxon>Pentapetalae</taxon>
        <taxon>asterids</taxon>
        <taxon>campanulids</taxon>
        <taxon>Asterales</taxon>
        <taxon>Asteraceae</taxon>
        <taxon>Asteroideae</taxon>
        <taxon>Anthemideae</taxon>
        <taxon>Anthemidinae</taxon>
        <taxon>Tanacetum</taxon>
    </lineage>
</organism>
<evidence type="ECO:0000313" key="4">
    <source>
        <dbReference type="EMBL" id="GJS79523.1"/>
    </source>
</evidence>
<protein>
    <submittedName>
        <fullName evidence="4">Ribonuclease H-like domain-containing protein</fullName>
    </submittedName>
</protein>
<feature type="domain" description="CCHC-type" evidence="3">
    <location>
        <begin position="273"/>
        <end position="287"/>
    </location>
</feature>
<dbReference type="Gene3D" id="4.10.60.10">
    <property type="entry name" value="Zinc finger, CCHC-type"/>
    <property type="match status" value="1"/>
</dbReference>
<name>A0ABQ4YSC4_9ASTR</name>
<proteinExistence type="predicted"/>
<reference evidence="4" key="1">
    <citation type="journal article" date="2022" name="Int. J. Mol. Sci.">
        <title>Draft Genome of Tanacetum Coccineum: Genomic Comparison of Closely Related Tanacetum-Family Plants.</title>
        <authorList>
            <person name="Yamashiro T."/>
            <person name="Shiraishi A."/>
            <person name="Nakayama K."/>
            <person name="Satake H."/>
        </authorList>
    </citation>
    <scope>NUCLEOTIDE SEQUENCE</scope>
</reference>
<gene>
    <name evidence="4" type="ORF">Tco_0729404</name>
</gene>
<dbReference type="SUPFAM" id="SSF57756">
    <property type="entry name" value="Retrovirus zinc finger-like domains"/>
    <property type="match status" value="1"/>
</dbReference>
<keyword evidence="1" id="KW-0479">Metal-binding</keyword>
<accession>A0ABQ4YSC4</accession>
<dbReference type="SMART" id="SM00343">
    <property type="entry name" value="ZnF_C2HC"/>
    <property type="match status" value="1"/>
</dbReference>
<dbReference type="InterPro" id="IPR001878">
    <property type="entry name" value="Znf_CCHC"/>
</dbReference>
<dbReference type="PROSITE" id="PS50158">
    <property type="entry name" value="ZF_CCHC"/>
    <property type="match status" value="1"/>
</dbReference>
<dbReference type="InterPro" id="IPR036875">
    <property type="entry name" value="Znf_CCHC_sf"/>
</dbReference>
<sequence>MEAGSSTMVTTVKLLVLNPREFELWKMMIEQYFLMTDYDLWEVLVNGYSPPPKRTIDGVEQTYPPTTAEDKLATKNELKAREKRFKGNKESKKTQKTLLKQHQLEILGETISQEDMNMKFLRSLPSEWMTHTLIWRNKHDLDTLSMDDLYNNLKIYETEVKGSSSSNQNSQNVAFVSSNNSGSSNQAYGSTSANTDSISDAVIYSFFANQSNSPQLNDEDLQQIDANDLKEIDLKWQMAMLTIRARRFLNKTGRKINANGSETIGFNKSKVECYNCHKKGHFARECRAPRENRNIERSSSSSSSDSEVSTYSKACLKSYETLKEHYDNLTKDFNKSQLNVGAYKVCLDSVEARLDMYKKNEVVFEEDIKILKLDTKLRDNALTEIRKKFEKDEKERDDLKLT</sequence>